<keyword evidence="1" id="KW-1133">Transmembrane helix</keyword>
<keyword evidence="1" id="KW-0472">Membrane</keyword>
<evidence type="ECO:0000313" key="2">
    <source>
        <dbReference type="EMBL" id="SHL06038.1"/>
    </source>
</evidence>
<feature type="transmembrane region" description="Helical" evidence="1">
    <location>
        <begin position="271"/>
        <end position="288"/>
    </location>
</feature>
<keyword evidence="1" id="KW-0812">Transmembrane</keyword>
<dbReference type="RefSeq" id="WP_139025544.1">
    <property type="nucleotide sequence ID" value="NZ_AEMG01000029.1"/>
</dbReference>
<feature type="transmembrane region" description="Helical" evidence="1">
    <location>
        <begin position="59"/>
        <end position="78"/>
    </location>
</feature>
<name>A0A1M6XJF1_HALPU</name>
<gene>
    <name evidence="2" type="ORF">SAMN05444342_2881</name>
</gene>
<evidence type="ECO:0008006" key="4">
    <source>
        <dbReference type="Google" id="ProtNLM"/>
    </source>
</evidence>
<feature type="transmembrane region" description="Helical" evidence="1">
    <location>
        <begin position="300"/>
        <end position="317"/>
    </location>
</feature>
<dbReference type="EMBL" id="FRAN01000004">
    <property type="protein sequence ID" value="SHL06038.1"/>
    <property type="molecule type" value="Genomic_DNA"/>
</dbReference>
<sequence length="507" mass="57014">MYTHQREKIGIILVLLGISISLYLFSGSTAAFPPLHAATMDTIIDVGRLKIGASDTPTFHIFGAMIMEITAISPLYIMKTPFLVFAISPVFYLLVQKIVGDPIIAGLFTAVRLVSGNTGTPKHFLYSHGFGKVLLFLFIVLLVTIYRQGYLDKRRFWLELLFIVAIVPLSYDIEAHFLLILGTLAIITIVYNKFEMSSISFTIVLLLTTLGVIELGINGFVYTKVAPLFISQSVKMGSFDKFLLAYFGGGGSELTRLYFKRPSILTPLLILKYLLFGILSLFFSIFFIDGLISDRHLPKETTILASLLGAAGLWLGLRLLIGSLAFDALAFPATIVLLWFYNNSSQVRIPISTRKFAYIGIVILIVVNISVAGVRVTTGNVFDRNISSGQTNSIEQYLHNYEADGANVRTDVKTWFRIELFRHVHRDVTRSSMKGEIRSLELRHVQYLVGEQMEVDSNTLYILNLNRDKVALMNWVHLQPWRESHSEIVSNPWVDKVYANGESEIYI</sequence>
<feature type="transmembrane region" description="Helical" evidence="1">
    <location>
        <begin position="12"/>
        <end position="32"/>
    </location>
</feature>
<evidence type="ECO:0000256" key="1">
    <source>
        <dbReference type="SAM" id="Phobius"/>
    </source>
</evidence>
<feature type="transmembrane region" description="Helical" evidence="1">
    <location>
        <begin position="123"/>
        <end position="144"/>
    </location>
</feature>
<feature type="transmembrane region" description="Helical" evidence="1">
    <location>
        <begin position="201"/>
        <end position="222"/>
    </location>
</feature>
<reference evidence="3" key="1">
    <citation type="submission" date="2016-11" db="EMBL/GenBank/DDBJ databases">
        <authorList>
            <person name="Varghese N."/>
            <person name="Submissions S."/>
        </authorList>
    </citation>
    <scope>NUCLEOTIDE SEQUENCE [LARGE SCALE GENOMIC DNA]</scope>
    <source>
        <strain evidence="3">DX253</strain>
    </source>
</reference>
<feature type="transmembrane region" description="Helical" evidence="1">
    <location>
        <begin position="356"/>
        <end position="374"/>
    </location>
</feature>
<accession>A0A1M6XJF1</accession>
<proteinExistence type="predicted"/>
<keyword evidence="3" id="KW-1185">Reference proteome</keyword>
<evidence type="ECO:0000313" key="3">
    <source>
        <dbReference type="Proteomes" id="UP000184203"/>
    </source>
</evidence>
<feature type="transmembrane region" description="Helical" evidence="1">
    <location>
        <begin position="90"/>
        <end position="111"/>
    </location>
</feature>
<protein>
    <recommendedName>
        <fullName evidence="4">Dolichyl-phosphate-mannose-protein mannosyltransferase</fullName>
    </recommendedName>
</protein>
<organism evidence="2 3">
    <name type="scientific">Haladaptatus paucihalophilus DX253</name>
    <dbReference type="NCBI Taxonomy" id="797209"/>
    <lineage>
        <taxon>Archaea</taxon>
        <taxon>Methanobacteriati</taxon>
        <taxon>Methanobacteriota</taxon>
        <taxon>Stenosarchaea group</taxon>
        <taxon>Halobacteria</taxon>
        <taxon>Halobacteriales</taxon>
        <taxon>Haladaptataceae</taxon>
        <taxon>Haladaptatus</taxon>
    </lineage>
</organism>
<dbReference type="OrthoDB" id="148396at2157"/>
<feature type="transmembrane region" description="Helical" evidence="1">
    <location>
        <begin position="156"/>
        <end position="171"/>
    </location>
</feature>
<dbReference type="Proteomes" id="UP000184203">
    <property type="component" value="Unassembled WGS sequence"/>
</dbReference>
<dbReference type="AlphaFoldDB" id="A0A1M6XJF1"/>
<feature type="transmembrane region" description="Helical" evidence="1">
    <location>
        <begin position="324"/>
        <end position="341"/>
    </location>
</feature>